<evidence type="ECO:0000313" key="9">
    <source>
        <dbReference type="Proteomes" id="UP000294194"/>
    </source>
</evidence>
<feature type="binding site" evidence="5">
    <location>
        <begin position="147"/>
        <end position="148"/>
    </location>
    <ligand>
        <name>FMN</name>
        <dbReference type="ChEBI" id="CHEBI:58210"/>
    </ligand>
</feature>
<dbReference type="GO" id="GO:0010181">
    <property type="term" value="F:FMN binding"/>
    <property type="evidence" value="ECO:0007669"/>
    <property type="project" value="InterPro"/>
</dbReference>
<evidence type="ECO:0000259" key="6">
    <source>
        <dbReference type="Pfam" id="PF01243"/>
    </source>
</evidence>
<evidence type="ECO:0000256" key="2">
    <source>
        <dbReference type="ARBA" id="ARBA00022630"/>
    </source>
</evidence>
<evidence type="ECO:0000256" key="4">
    <source>
        <dbReference type="ARBA" id="ARBA00023002"/>
    </source>
</evidence>
<feature type="binding site" evidence="5">
    <location>
        <position position="112"/>
    </location>
    <ligand>
        <name>FMN</name>
        <dbReference type="ChEBI" id="CHEBI:58210"/>
    </ligand>
</feature>
<feature type="domain" description="Pyridoxine 5'-phosphate oxidase dimerisation C-terminal" evidence="7">
    <location>
        <begin position="177"/>
        <end position="217"/>
    </location>
</feature>
<dbReference type="EC" id="1.4.3.5" evidence="8"/>
<feature type="domain" description="Pyridoxamine 5'-phosphate oxidase N-terminal" evidence="6">
    <location>
        <begin position="40"/>
        <end position="153"/>
    </location>
</feature>
<dbReference type="PANTHER" id="PTHR10851:SF0">
    <property type="entry name" value="PYRIDOXINE-5'-PHOSPHATE OXIDASE"/>
    <property type="match status" value="1"/>
</dbReference>
<dbReference type="GO" id="GO:0008615">
    <property type="term" value="P:pyridoxine biosynthetic process"/>
    <property type="evidence" value="ECO:0007669"/>
    <property type="project" value="InterPro"/>
</dbReference>
<dbReference type="InterPro" id="IPR019576">
    <property type="entry name" value="Pyridoxamine_oxidase_dimer_C"/>
</dbReference>
<sequence>MSEPSLRDRLRALKVFGEDMPELVPDAAPHDPLDLLRTWLEEALAQGVAQPHAMTLATSDAAGAPSARTLLLKDLTPEGVWFASLSSSPKGRDLEANPRAAVVLYWREQGRQIRVTGAIEKGPRDVARADFLQRHPKARATAIAGHQSEPIGDDHDELQADAQARVDADDRFVPEEWVAWILRPQTVEFWQAARHREQTRLRYEKSGGDWQRDLLWP</sequence>
<dbReference type="AlphaFoldDB" id="A0A4Q9GRT3"/>
<dbReference type="SUPFAM" id="SSF50475">
    <property type="entry name" value="FMN-binding split barrel"/>
    <property type="match status" value="1"/>
</dbReference>
<gene>
    <name evidence="8" type="primary">pdxH</name>
    <name evidence="8" type="ORF">EYE40_02185</name>
</gene>
<name>A0A4Q9GRT3_9MICO</name>
<feature type="binding site" evidence="5">
    <location>
        <position position="200"/>
    </location>
    <ligand>
        <name>FMN</name>
        <dbReference type="ChEBI" id="CHEBI:58210"/>
    </ligand>
</feature>
<feature type="binding site" evidence="5">
    <location>
        <position position="190"/>
    </location>
    <ligand>
        <name>FMN</name>
        <dbReference type="ChEBI" id="CHEBI:58210"/>
    </ligand>
</feature>
<evidence type="ECO:0000256" key="1">
    <source>
        <dbReference type="ARBA" id="ARBA00007301"/>
    </source>
</evidence>
<dbReference type="RefSeq" id="WP_130980408.1">
    <property type="nucleotide sequence ID" value="NZ_SISG01000001.1"/>
</dbReference>
<dbReference type="Gene3D" id="2.30.110.10">
    <property type="entry name" value="Electron Transport, Fmn-binding Protein, Chain A"/>
    <property type="match status" value="1"/>
</dbReference>
<proteinExistence type="inferred from homology"/>
<protein>
    <submittedName>
        <fullName evidence="8">Pyridoxamine 5'-phosphate oxidase</fullName>
        <ecNumber evidence="8">1.4.3.5</ecNumber>
    </submittedName>
</protein>
<evidence type="ECO:0000313" key="8">
    <source>
        <dbReference type="EMBL" id="TBN56298.1"/>
    </source>
</evidence>
<comment type="similarity">
    <text evidence="1">Belongs to the pyridoxamine 5'-phosphate oxidase family.</text>
</comment>
<dbReference type="NCBIfam" id="NF004231">
    <property type="entry name" value="PRK05679.1"/>
    <property type="match status" value="1"/>
</dbReference>
<dbReference type="Pfam" id="PF01243">
    <property type="entry name" value="PNPOx_N"/>
    <property type="match status" value="1"/>
</dbReference>
<dbReference type="EMBL" id="SISG01000001">
    <property type="protein sequence ID" value="TBN56298.1"/>
    <property type="molecule type" value="Genomic_DNA"/>
</dbReference>
<evidence type="ECO:0000256" key="5">
    <source>
        <dbReference type="PIRSR" id="PIRSR000190-2"/>
    </source>
</evidence>
<feature type="binding site" evidence="5">
    <location>
        <position position="90"/>
    </location>
    <ligand>
        <name>FMN</name>
        <dbReference type="ChEBI" id="CHEBI:58210"/>
    </ligand>
</feature>
<keyword evidence="4 8" id="KW-0560">Oxidoreductase</keyword>
<comment type="caution">
    <text evidence="8">The sequence shown here is derived from an EMBL/GenBank/DDBJ whole genome shotgun (WGS) entry which is preliminary data.</text>
</comment>
<dbReference type="Proteomes" id="UP000294194">
    <property type="component" value="Unassembled WGS sequence"/>
</dbReference>
<accession>A0A4Q9GRT3</accession>
<organism evidence="8 9">
    <name type="scientific">Glaciihabitans arcticus</name>
    <dbReference type="NCBI Taxonomy" id="2668039"/>
    <lineage>
        <taxon>Bacteria</taxon>
        <taxon>Bacillati</taxon>
        <taxon>Actinomycetota</taxon>
        <taxon>Actinomycetes</taxon>
        <taxon>Micrococcales</taxon>
        <taxon>Microbacteriaceae</taxon>
        <taxon>Glaciihabitans</taxon>
    </lineage>
</organism>
<feature type="binding site" evidence="5">
    <location>
        <begin position="68"/>
        <end position="73"/>
    </location>
    <ligand>
        <name>FMN</name>
        <dbReference type="ChEBI" id="CHEBI:58210"/>
    </ligand>
</feature>
<dbReference type="PANTHER" id="PTHR10851">
    <property type="entry name" value="PYRIDOXINE-5-PHOSPHATE OXIDASE"/>
    <property type="match status" value="1"/>
</dbReference>
<comment type="cofactor">
    <cofactor evidence="5">
        <name>FMN</name>
        <dbReference type="ChEBI" id="CHEBI:58210"/>
    </cofactor>
    <text evidence="5">Binds 1 FMN per subunit.</text>
</comment>
<dbReference type="InterPro" id="IPR012349">
    <property type="entry name" value="Split_barrel_FMN-bd"/>
</dbReference>
<evidence type="ECO:0000259" key="7">
    <source>
        <dbReference type="Pfam" id="PF10590"/>
    </source>
</evidence>
<dbReference type="PIRSF" id="PIRSF000190">
    <property type="entry name" value="Pyd_amn-ph_oxd"/>
    <property type="match status" value="1"/>
</dbReference>
<reference evidence="9" key="1">
    <citation type="submission" date="2019-02" db="EMBL/GenBank/DDBJ databases">
        <title>Glaciihabitans arcticus sp. nov., a psychrotolerant bacterium isolated from polar soil.</title>
        <authorList>
            <person name="Dahal R.H."/>
        </authorList>
    </citation>
    <scope>NUCLEOTIDE SEQUENCE [LARGE SCALE GENOMIC DNA]</scope>
    <source>
        <strain evidence="9">RP-3-7</strain>
    </source>
</reference>
<keyword evidence="2" id="KW-0285">Flavoprotein</keyword>
<keyword evidence="3 5" id="KW-0288">FMN</keyword>
<dbReference type="InterPro" id="IPR011576">
    <property type="entry name" value="Pyridox_Oxase_N"/>
</dbReference>
<dbReference type="InterPro" id="IPR000659">
    <property type="entry name" value="Pyridox_Oxase"/>
</dbReference>
<evidence type="ECO:0000256" key="3">
    <source>
        <dbReference type="ARBA" id="ARBA00022643"/>
    </source>
</evidence>
<dbReference type="Pfam" id="PF10590">
    <property type="entry name" value="PNP_phzG_C"/>
    <property type="match status" value="1"/>
</dbReference>
<keyword evidence="9" id="KW-1185">Reference proteome</keyword>
<dbReference type="GO" id="GO:0004733">
    <property type="term" value="F:pyridoxamine phosphate oxidase activity"/>
    <property type="evidence" value="ECO:0007669"/>
    <property type="project" value="UniProtKB-EC"/>
</dbReference>